<reference evidence="3" key="1">
    <citation type="submission" date="2019-06" db="EMBL/GenBank/DDBJ databases">
        <title>Draft genome sequence of the griseofulvin-producing fungus Xylaria cubensis strain G536.</title>
        <authorList>
            <person name="Mead M.E."/>
            <person name="Raja H.A."/>
            <person name="Steenwyk J.L."/>
            <person name="Knowles S.L."/>
            <person name="Oberlies N.H."/>
            <person name="Rokas A."/>
        </authorList>
    </citation>
    <scope>NUCLEOTIDE SEQUENCE [LARGE SCALE GENOMIC DNA]</scope>
    <source>
        <strain evidence="3">G536</strain>
    </source>
</reference>
<evidence type="ECO:0008006" key="4">
    <source>
        <dbReference type="Google" id="ProtNLM"/>
    </source>
</evidence>
<dbReference type="STRING" id="2512241.A0A553HNH6"/>
<dbReference type="OrthoDB" id="1696280at2759"/>
<proteinExistence type="predicted"/>
<dbReference type="PANTHER" id="PTHR11941:SF75">
    <property type="entry name" value="ENOYL-COA HYDRATASE_ISOMERASE FAMILY PROTEIN"/>
    <property type="match status" value="1"/>
</dbReference>
<evidence type="ECO:0000313" key="3">
    <source>
        <dbReference type="Proteomes" id="UP000319160"/>
    </source>
</evidence>
<protein>
    <recommendedName>
        <fullName evidence="4">Enoyl-CoA hydratase</fullName>
    </recommendedName>
</protein>
<evidence type="ECO:0000313" key="2">
    <source>
        <dbReference type="EMBL" id="TRX89513.1"/>
    </source>
</evidence>
<dbReference type="AlphaFoldDB" id="A0A553HNH6"/>
<dbReference type="SUPFAM" id="SSF52096">
    <property type="entry name" value="ClpP/crotonase"/>
    <property type="match status" value="1"/>
</dbReference>
<dbReference type="Proteomes" id="UP000319160">
    <property type="component" value="Unassembled WGS sequence"/>
</dbReference>
<dbReference type="Pfam" id="PF00378">
    <property type="entry name" value="ECH_1"/>
    <property type="match status" value="1"/>
</dbReference>
<name>A0A553HNH6_9PEZI</name>
<feature type="region of interest" description="Disordered" evidence="1">
    <location>
        <begin position="255"/>
        <end position="276"/>
    </location>
</feature>
<comment type="caution">
    <text evidence="2">The sequence shown here is derived from an EMBL/GenBank/DDBJ whole genome shotgun (WGS) entry which is preliminary data.</text>
</comment>
<dbReference type="PANTHER" id="PTHR11941">
    <property type="entry name" value="ENOYL-COA HYDRATASE-RELATED"/>
    <property type="match status" value="1"/>
</dbReference>
<dbReference type="EMBL" id="VFLP01000066">
    <property type="protein sequence ID" value="TRX89513.1"/>
    <property type="molecule type" value="Genomic_DNA"/>
</dbReference>
<sequence>MALTELFSVPIPALPSHPGGSIVCTTPAPKVYLLTFTSPDDNRLTPNFCRALLNALDIIEFGHEPGVVVTTSGIKKFYSNGLDLGLALSTLGFWEESLYPLFRRFLTYPMPTVALLNGHAFAGGIFLAMHHDYRVFTGSGRGFACVNELDFGAPLPPPLSSIVRIKTTPLVYRSLVLEAKRFDAKAALEAGIVDAVGELDAALKLIEDRGLVAKGTKGSYGWLKEEMYKESVALLDAPSPAGLGITGVRAANKKRREGGQKWLKEWKEGQSQKAKL</sequence>
<dbReference type="Gene3D" id="3.90.226.10">
    <property type="entry name" value="2-enoyl-CoA Hydratase, Chain A, domain 1"/>
    <property type="match status" value="1"/>
</dbReference>
<organism evidence="2 3">
    <name type="scientific">Xylaria flabelliformis</name>
    <dbReference type="NCBI Taxonomy" id="2512241"/>
    <lineage>
        <taxon>Eukaryota</taxon>
        <taxon>Fungi</taxon>
        <taxon>Dikarya</taxon>
        <taxon>Ascomycota</taxon>
        <taxon>Pezizomycotina</taxon>
        <taxon>Sordariomycetes</taxon>
        <taxon>Xylariomycetidae</taxon>
        <taxon>Xylariales</taxon>
        <taxon>Xylariaceae</taxon>
        <taxon>Xylaria</taxon>
    </lineage>
</organism>
<dbReference type="GO" id="GO:0005777">
    <property type="term" value="C:peroxisome"/>
    <property type="evidence" value="ECO:0007669"/>
    <property type="project" value="TreeGrafter"/>
</dbReference>
<feature type="compositionally biased region" description="Basic and acidic residues" evidence="1">
    <location>
        <begin position="257"/>
        <end position="270"/>
    </location>
</feature>
<accession>A0A553HNH6</accession>
<dbReference type="GO" id="GO:0006635">
    <property type="term" value="P:fatty acid beta-oxidation"/>
    <property type="evidence" value="ECO:0007669"/>
    <property type="project" value="TreeGrafter"/>
</dbReference>
<evidence type="ECO:0000256" key="1">
    <source>
        <dbReference type="SAM" id="MobiDB-lite"/>
    </source>
</evidence>
<gene>
    <name evidence="2" type="ORF">FHL15_009557</name>
</gene>
<dbReference type="InterPro" id="IPR001753">
    <property type="entry name" value="Enoyl-CoA_hydra/iso"/>
</dbReference>
<keyword evidence="3" id="KW-1185">Reference proteome</keyword>
<dbReference type="CDD" id="cd06558">
    <property type="entry name" value="crotonase-like"/>
    <property type="match status" value="1"/>
</dbReference>
<dbReference type="GO" id="GO:0004165">
    <property type="term" value="F:delta(3)-delta(2)-enoyl-CoA isomerase activity"/>
    <property type="evidence" value="ECO:0007669"/>
    <property type="project" value="TreeGrafter"/>
</dbReference>
<dbReference type="InterPro" id="IPR029045">
    <property type="entry name" value="ClpP/crotonase-like_dom_sf"/>
</dbReference>